<dbReference type="Gene3D" id="3.40.50.2300">
    <property type="match status" value="2"/>
</dbReference>
<dbReference type="SMART" id="SM00354">
    <property type="entry name" value="HTH_LACI"/>
    <property type="match status" value="1"/>
</dbReference>
<name>A0A9X2BIU2_9BACL</name>
<dbReference type="GO" id="GO:0003700">
    <property type="term" value="F:DNA-binding transcription factor activity"/>
    <property type="evidence" value="ECO:0007669"/>
    <property type="project" value="TreeGrafter"/>
</dbReference>
<dbReference type="InterPro" id="IPR000843">
    <property type="entry name" value="HTH_LacI"/>
</dbReference>
<dbReference type="InterPro" id="IPR010982">
    <property type="entry name" value="Lambda_DNA-bd_dom_sf"/>
</dbReference>
<feature type="domain" description="HTH lacI-type" evidence="6">
    <location>
        <begin position="2"/>
        <end position="56"/>
    </location>
</feature>
<evidence type="ECO:0000256" key="5">
    <source>
        <dbReference type="ARBA" id="ARBA00023163"/>
    </source>
</evidence>
<dbReference type="InterPro" id="IPR028082">
    <property type="entry name" value="Peripla_BP_I"/>
</dbReference>
<protein>
    <recommendedName>
        <fullName evidence="1">Catabolite control protein A</fullName>
    </recommendedName>
</protein>
<proteinExistence type="predicted"/>
<dbReference type="GO" id="GO:0000976">
    <property type="term" value="F:transcription cis-regulatory region binding"/>
    <property type="evidence" value="ECO:0007669"/>
    <property type="project" value="TreeGrafter"/>
</dbReference>
<evidence type="ECO:0000313" key="8">
    <source>
        <dbReference type="Proteomes" id="UP001139011"/>
    </source>
</evidence>
<dbReference type="PANTHER" id="PTHR30146">
    <property type="entry name" value="LACI-RELATED TRANSCRIPTIONAL REPRESSOR"/>
    <property type="match status" value="1"/>
</dbReference>
<keyword evidence="5" id="KW-0804">Transcription</keyword>
<dbReference type="PRINTS" id="PR00036">
    <property type="entry name" value="HTHLACI"/>
</dbReference>
<dbReference type="Gene3D" id="1.10.260.40">
    <property type="entry name" value="lambda repressor-like DNA-binding domains"/>
    <property type="match status" value="1"/>
</dbReference>
<dbReference type="Pfam" id="PF00356">
    <property type="entry name" value="LacI"/>
    <property type="match status" value="1"/>
</dbReference>
<dbReference type="PANTHER" id="PTHR30146:SF95">
    <property type="entry name" value="RIBOSE OPERON REPRESSOR"/>
    <property type="match status" value="1"/>
</dbReference>
<dbReference type="FunFam" id="1.10.260.40:FF:000002">
    <property type="entry name" value="HTH-type transcriptional repressor PurR"/>
    <property type="match status" value="1"/>
</dbReference>
<evidence type="ECO:0000256" key="1">
    <source>
        <dbReference type="ARBA" id="ARBA00019435"/>
    </source>
</evidence>
<dbReference type="PROSITE" id="PS50932">
    <property type="entry name" value="HTH_LACI_2"/>
    <property type="match status" value="1"/>
</dbReference>
<dbReference type="EMBL" id="JAIWJX010000002">
    <property type="protein sequence ID" value="MCK6259048.1"/>
    <property type="molecule type" value="Genomic_DNA"/>
</dbReference>
<reference evidence="7" key="1">
    <citation type="submission" date="2021-09" db="EMBL/GenBank/DDBJ databases">
        <title>Genome analysis of Fictibacillus sp. KIGAM418 isolated from marine sediment.</title>
        <authorList>
            <person name="Seo M.-J."/>
            <person name="Cho E.-S."/>
            <person name="Hwang C.Y."/>
        </authorList>
    </citation>
    <scope>NUCLEOTIDE SEQUENCE</scope>
    <source>
        <strain evidence="7">KIGAM418</strain>
    </source>
</reference>
<evidence type="ECO:0000259" key="6">
    <source>
        <dbReference type="PROSITE" id="PS50932"/>
    </source>
</evidence>
<dbReference type="CDD" id="cd06291">
    <property type="entry name" value="PBP1_Qymf-like"/>
    <property type="match status" value="1"/>
</dbReference>
<accession>A0A9X2BIU2</accession>
<dbReference type="Pfam" id="PF00532">
    <property type="entry name" value="Peripla_BP_1"/>
    <property type="match status" value="1"/>
</dbReference>
<dbReference type="Proteomes" id="UP001139011">
    <property type="component" value="Unassembled WGS sequence"/>
</dbReference>
<evidence type="ECO:0000256" key="4">
    <source>
        <dbReference type="ARBA" id="ARBA00023125"/>
    </source>
</evidence>
<gene>
    <name evidence="7" type="ORF">LCY76_20980</name>
</gene>
<dbReference type="InterPro" id="IPR001761">
    <property type="entry name" value="Peripla_BP/Lac1_sug-bd_dom"/>
</dbReference>
<keyword evidence="3" id="KW-0805">Transcription regulation</keyword>
<dbReference type="CDD" id="cd01392">
    <property type="entry name" value="HTH_LacI"/>
    <property type="match status" value="1"/>
</dbReference>
<keyword evidence="4" id="KW-0238">DNA-binding</keyword>
<dbReference type="RefSeq" id="WP_248254263.1">
    <property type="nucleotide sequence ID" value="NZ_JAIWJX010000002.1"/>
</dbReference>
<keyword evidence="2" id="KW-0678">Repressor</keyword>
<organism evidence="7 8">
    <name type="scientific">Fictibacillus marinisediminis</name>
    <dbReference type="NCBI Taxonomy" id="2878389"/>
    <lineage>
        <taxon>Bacteria</taxon>
        <taxon>Bacillati</taxon>
        <taxon>Bacillota</taxon>
        <taxon>Bacilli</taxon>
        <taxon>Bacillales</taxon>
        <taxon>Fictibacillaceae</taxon>
        <taxon>Fictibacillus</taxon>
    </lineage>
</organism>
<evidence type="ECO:0000256" key="2">
    <source>
        <dbReference type="ARBA" id="ARBA00022491"/>
    </source>
</evidence>
<dbReference type="PROSITE" id="PS00356">
    <property type="entry name" value="HTH_LACI_1"/>
    <property type="match status" value="1"/>
</dbReference>
<evidence type="ECO:0000256" key="3">
    <source>
        <dbReference type="ARBA" id="ARBA00023015"/>
    </source>
</evidence>
<sequence>MATIKDVAKQAGVSVATVSRVMNSNGYVNENTKKKVDAAIQQLNYKPNAVARSLYKKTSKTIGLMVPDIVNPFFPELARAVEDTAHKLGYNVVFCNTDENAEKEEDYLEILLQKYVDGLIVASNTLTAEKVKQLNIPVVSIDRKINADIPTVVVKNKSGAQKAASFLKEMGCKRIAHLSGPEHIDNAMERRAGYLEEVGSEPWFDASYIEDGNYEMKTAIKATLQLLNRHPEIDGIFAGNDVMAIGAIKAAHQFGKKVPEELAIIGFDGIALSEATTPELTTVGQPIYDMGTIVADLLVKLIEKKPVENTFYELDVELIERESTRNV</sequence>
<evidence type="ECO:0000313" key="7">
    <source>
        <dbReference type="EMBL" id="MCK6259048.1"/>
    </source>
</evidence>
<comment type="caution">
    <text evidence="7">The sequence shown here is derived from an EMBL/GenBank/DDBJ whole genome shotgun (WGS) entry which is preliminary data.</text>
</comment>
<keyword evidence="8" id="KW-1185">Reference proteome</keyword>
<dbReference type="AlphaFoldDB" id="A0A9X2BIU2"/>
<dbReference type="SUPFAM" id="SSF47413">
    <property type="entry name" value="lambda repressor-like DNA-binding domains"/>
    <property type="match status" value="1"/>
</dbReference>
<dbReference type="SUPFAM" id="SSF53822">
    <property type="entry name" value="Periplasmic binding protein-like I"/>
    <property type="match status" value="1"/>
</dbReference>